<feature type="chain" id="PRO_5046607780" evidence="1">
    <location>
        <begin position="27"/>
        <end position="102"/>
    </location>
</feature>
<reference evidence="3" key="1">
    <citation type="submission" date="2025-08" db="UniProtKB">
        <authorList>
            <consortium name="RefSeq"/>
        </authorList>
    </citation>
    <scope>IDENTIFICATION</scope>
    <source>
        <tissue evidence="3">Adult</tissue>
    </source>
</reference>
<evidence type="ECO:0000313" key="2">
    <source>
        <dbReference type="Proteomes" id="UP001652620"/>
    </source>
</evidence>
<name>A0A6I9V835_BACDO</name>
<dbReference type="OrthoDB" id="7882602at2759"/>
<gene>
    <name evidence="3" type="primary">LOC105223060</name>
</gene>
<feature type="signal peptide" evidence="1">
    <location>
        <begin position="1"/>
        <end position="26"/>
    </location>
</feature>
<keyword evidence="2" id="KW-1185">Reference proteome</keyword>
<accession>A0A6I9V835</accession>
<dbReference type="AlphaFoldDB" id="A0A6I9V835"/>
<dbReference type="InParanoid" id="A0A6I9V835"/>
<protein>
    <submittedName>
        <fullName evidence="3">Uncharacterized protein LOC105223060</fullName>
    </submittedName>
</protein>
<keyword evidence="1" id="KW-0732">Signal</keyword>
<dbReference type="Proteomes" id="UP001652620">
    <property type="component" value="Chromosome 3"/>
</dbReference>
<dbReference type="KEGG" id="bdr:105223060"/>
<evidence type="ECO:0000256" key="1">
    <source>
        <dbReference type="SAM" id="SignalP"/>
    </source>
</evidence>
<organism evidence="2 3">
    <name type="scientific">Bactrocera dorsalis</name>
    <name type="common">Oriental fruit fly</name>
    <name type="synonym">Dacus dorsalis</name>
    <dbReference type="NCBI Taxonomy" id="27457"/>
    <lineage>
        <taxon>Eukaryota</taxon>
        <taxon>Metazoa</taxon>
        <taxon>Ecdysozoa</taxon>
        <taxon>Arthropoda</taxon>
        <taxon>Hexapoda</taxon>
        <taxon>Insecta</taxon>
        <taxon>Pterygota</taxon>
        <taxon>Neoptera</taxon>
        <taxon>Endopterygota</taxon>
        <taxon>Diptera</taxon>
        <taxon>Brachycera</taxon>
        <taxon>Muscomorpha</taxon>
        <taxon>Tephritoidea</taxon>
        <taxon>Tephritidae</taxon>
        <taxon>Bactrocera</taxon>
        <taxon>Bactrocera</taxon>
    </lineage>
</organism>
<sequence>MNYLRLTTVNCVIIMLFVMELTPSCAQLFYDFNGFDYANNALDRHLPAGYYYINDGRIVPVSSDTRRKDFEYGGSNYVYYSPVVRVKHQKTKKKLFVPNLFG</sequence>
<dbReference type="RefSeq" id="XP_011198966.2">
    <property type="nucleotide sequence ID" value="XM_011200664.4"/>
</dbReference>
<dbReference type="GeneID" id="105223060"/>
<evidence type="ECO:0000313" key="3">
    <source>
        <dbReference type="RefSeq" id="XP_011198966.2"/>
    </source>
</evidence>
<proteinExistence type="predicted"/>